<evidence type="ECO:0000313" key="3">
    <source>
        <dbReference type="Proteomes" id="UP001144352"/>
    </source>
</evidence>
<keyword evidence="1" id="KW-0732">Signal</keyword>
<organism evidence="2 3">
    <name type="scientific">Geobacter hydrogenophilus</name>
    <dbReference type="NCBI Taxonomy" id="40983"/>
    <lineage>
        <taxon>Bacteria</taxon>
        <taxon>Pseudomonadati</taxon>
        <taxon>Thermodesulfobacteriota</taxon>
        <taxon>Desulfuromonadia</taxon>
        <taxon>Geobacterales</taxon>
        <taxon>Geobacteraceae</taxon>
        <taxon>Geobacter</taxon>
    </lineage>
</organism>
<feature type="chain" id="PRO_5040735310" evidence="1">
    <location>
        <begin position="24"/>
        <end position="127"/>
    </location>
</feature>
<keyword evidence="3" id="KW-1185">Reference proteome</keyword>
<dbReference type="AlphaFoldDB" id="A0A9W6G3N4"/>
<feature type="signal peptide" evidence="1">
    <location>
        <begin position="1"/>
        <end position="23"/>
    </location>
</feature>
<dbReference type="EMBL" id="BSDS01000002">
    <property type="protein sequence ID" value="GLI39817.1"/>
    <property type="molecule type" value="Genomic_DNA"/>
</dbReference>
<gene>
    <name evidence="2" type="ORF">GHYDROH2_33180</name>
</gene>
<reference evidence="2" key="1">
    <citation type="submission" date="2022-12" db="EMBL/GenBank/DDBJ databases">
        <title>Reference genome sequencing for broad-spectrum identification of bacterial and archaeal isolates by mass spectrometry.</title>
        <authorList>
            <person name="Sekiguchi Y."/>
            <person name="Tourlousse D.M."/>
        </authorList>
    </citation>
    <scope>NUCLEOTIDE SEQUENCE</scope>
    <source>
        <strain evidence="2">H2</strain>
    </source>
</reference>
<dbReference type="RefSeq" id="WP_214184649.1">
    <property type="nucleotide sequence ID" value="NZ_BSDS01000002.1"/>
</dbReference>
<evidence type="ECO:0000313" key="2">
    <source>
        <dbReference type="EMBL" id="GLI39817.1"/>
    </source>
</evidence>
<dbReference type="Proteomes" id="UP001144352">
    <property type="component" value="Unassembled WGS sequence"/>
</dbReference>
<accession>A0A9W6G3N4</accession>
<sequence length="127" mass="14264">MKKLIIATAGWVLLSGATVGGYAAEKGAGNELRHEKPVHTSDHRPHIPRMLELVGPILDRLVDILRKDQSAETVAMVSETLKEASDEIKEMYRLSMATSDVRQQVEDLYRRVKETERIAGELGKKQR</sequence>
<proteinExistence type="predicted"/>
<name>A0A9W6G3N4_9BACT</name>
<comment type="caution">
    <text evidence="2">The sequence shown here is derived from an EMBL/GenBank/DDBJ whole genome shotgun (WGS) entry which is preliminary data.</text>
</comment>
<evidence type="ECO:0000256" key="1">
    <source>
        <dbReference type="SAM" id="SignalP"/>
    </source>
</evidence>
<protein>
    <submittedName>
        <fullName evidence="2">Uncharacterized protein</fullName>
    </submittedName>
</protein>